<name>A0A0W0WB95_9GAMM</name>
<organism evidence="2 3">
    <name type="scientific">Legionella maceachernii</name>
    <dbReference type="NCBI Taxonomy" id="466"/>
    <lineage>
        <taxon>Bacteria</taxon>
        <taxon>Pseudomonadati</taxon>
        <taxon>Pseudomonadota</taxon>
        <taxon>Gammaproteobacteria</taxon>
        <taxon>Legionellales</taxon>
        <taxon>Legionellaceae</taxon>
        <taxon>Legionella</taxon>
    </lineage>
</organism>
<reference evidence="2 3" key="1">
    <citation type="submission" date="2015-11" db="EMBL/GenBank/DDBJ databases">
        <title>Genomic analysis of 38 Legionella species identifies large and diverse effector repertoires.</title>
        <authorList>
            <person name="Burstein D."/>
            <person name="Amaro F."/>
            <person name="Zusman T."/>
            <person name="Lifshitz Z."/>
            <person name="Cohen O."/>
            <person name="Gilbert J.A."/>
            <person name="Pupko T."/>
            <person name="Shuman H.A."/>
            <person name="Segal G."/>
        </authorList>
    </citation>
    <scope>NUCLEOTIDE SEQUENCE [LARGE SCALE GENOMIC DNA]</scope>
    <source>
        <strain evidence="2 3">PX-1-G2-E2</strain>
    </source>
</reference>
<dbReference type="Proteomes" id="UP000054908">
    <property type="component" value="Unassembled WGS sequence"/>
</dbReference>
<keyword evidence="1" id="KW-1133">Transmembrane helix</keyword>
<feature type="transmembrane region" description="Helical" evidence="1">
    <location>
        <begin position="31"/>
        <end position="52"/>
    </location>
</feature>
<accession>A0A0W0WB95</accession>
<evidence type="ECO:0000313" key="3">
    <source>
        <dbReference type="Proteomes" id="UP000054908"/>
    </source>
</evidence>
<evidence type="ECO:0000313" key="2">
    <source>
        <dbReference type="EMBL" id="KTD29637.1"/>
    </source>
</evidence>
<gene>
    <name evidence="2" type="ORF">Lmac_0812</name>
</gene>
<keyword evidence="1" id="KW-0812">Transmembrane</keyword>
<comment type="caution">
    <text evidence="2">The sequence shown here is derived from an EMBL/GenBank/DDBJ whole genome shotgun (WGS) entry which is preliminary data.</text>
</comment>
<keyword evidence="1" id="KW-0472">Membrane</keyword>
<dbReference type="EMBL" id="LNYL01000022">
    <property type="protein sequence ID" value="KTD29637.1"/>
    <property type="molecule type" value="Genomic_DNA"/>
</dbReference>
<evidence type="ECO:0000256" key="1">
    <source>
        <dbReference type="SAM" id="Phobius"/>
    </source>
</evidence>
<dbReference type="STRING" id="466.Lmac_0812"/>
<keyword evidence="3" id="KW-1185">Reference proteome</keyword>
<sequence length="89" mass="10431">MSQRKDLLKSIAKLEAKVKLAKKNEKEHRHYFARLIGQHQYFLVAMLLPAFLGGWQSGKLARSGSRLKQLTKYGFFTFFNLIKNYKKLI</sequence>
<proteinExistence type="predicted"/>
<protein>
    <submittedName>
        <fullName evidence="2">Uncharacterized protein</fullName>
    </submittedName>
</protein>
<dbReference type="AlphaFoldDB" id="A0A0W0WB95"/>